<evidence type="ECO:0000313" key="2">
    <source>
        <dbReference type="Proteomes" id="UP000176493"/>
    </source>
</evidence>
<gene>
    <name evidence="1" type="ORF">A2W52_03290</name>
</gene>
<dbReference type="EMBL" id="MHRJ01000037">
    <property type="protein sequence ID" value="OHA21900.1"/>
    <property type="molecule type" value="Genomic_DNA"/>
</dbReference>
<organism evidence="1 2">
    <name type="scientific">Candidatus Taylorbacteria bacterium RIFCSPHIGHO2_02_49_25</name>
    <dbReference type="NCBI Taxonomy" id="1802305"/>
    <lineage>
        <taxon>Bacteria</taxon>
        <taxon>Candidatus Tayloriibacteriota</taxon>
    </lineage>
</organism>
<sequence>MSATSLFSGARRDDFDPYAELSRRKTLGGELRHELNEREFNIPVIVENQERLRELGVIGEDVSPGTEDSVKLKYIDPIYAITNEPKLSENTEFKELKQAYADEMKIVTDVVTQQDEHVHE</sequence>
<protein>
    <submittedName>
        <fullName evidence="1">Uncharacterized protein</fullName>
    </submittedName>
</protein>
<comment type="caution">
    <text evidence="1">The sequence shown here is derived from an EMBL/GenBank/DDBJ whole genome shotgun (WGS) entry which is preliminary data.</text>
</comment>
<reference evidence="1 2" key="1">
    <citation type="journal article" date="2016" name="Nat. Commun.">
        <title>Thousands of microbial genomes shed light on interconnected biogeochemical processes in an aquifer system.</title>
        <authorList>
            <person name="Anantharaman K."/>
            <person name="Brown C.T."/>
            <person name="Hug L.A."/>
            <person name="Sharon I."/>
            <person name="Castelle C.J."/>
            <person name="Probst A.J."/>
            <person name="Thomas B.C."/>
            <person name="Singh A."/>
            <person name="Wilkins M.J."/>
            <person name="Karaoz U."/>
            <person name="Brodie E.L."/>
            <person name="Williams K.H."/>
            <person name="Hubbard S.S."/>
            <person name="Banfield J.F."/>
        </authorList>
    </citation>
    <scope>NUCLEOTIDE SEQUENCE [LARGE SCALE GENOMIC DNA]</scope>
</reference>
<evidence type="ECO:0000313" key="1">
    <source>
        <dbReference type="EMBL" id="OHA21900.1"/>
    </source>
</evidence>
<proteinExistence type="predicted"/>
<dbReference type="Proteomes" id="UP000176493">
    <property type="component" value="Unassembled WGS sequence"/>
</dbReference>
<accession>A0A1G2MDB7</accession>
<dbReference type="AlphaFoldDB" id="A0A1G2MDB7"/>
<name>A0A1G2MDB7_9BACT</name>